<comment type="subcellular location">
    <subcellularLocation>
        <location evidence="1 5 6">Nucleus</location>
    </subcellularLocation>
</comment>
<evidence type="ECO:0000256" key="3">
    <source>
        <dbReference type="ARBA" id="ARBA00023155"/>
    </source>
</evidence>
<keyword evidence="2 5" id="KW-0238">DNA-binding</keyword>
<dbReference type="Pfam" id="PF00046">
    <property type="entry name" value="Homeodomain"/>
    <property type="match status" value="1"/>
</dbReference>
<dbReference type="Gene3D" id="1.10.10.60">
    <property type="entry name" value="Homeodomain-like"/>
    <property type="match status" value="1"/>
</dbReference>
<dbReference type="PROSITE" id="PS50071">
    <property type="entry name" value="HOMEOBOX_2"/>
    <property type="match status" value="1"/>
</dbReference>
<dbReference type="GO" id="GO:0005634">
    <property type="term" value="C:nucleus"/>
    <property type="evidence" value="ECO:0007669"/>
    <property type="project" value="UniProtKB-SubCell"/>
</dbReference>
<proteinExistence type="predicted"/>
<reference evidence="9" key="1">
    <citation type="submission" date="2021-03" db="EMBL/GenBank/DDBJ databases">
        <authorList>
            <person name="Bekaert M."/>
        </authorList>
    </citation>
    <scope>NUCLEOTIDE SEQUENCE</scope>
</reference>
<dbReference type="Proteomes" id="UP000683360">
    <property type="component" value="Unassembled WGS sequence"/>
</dbReference>
<feature type="domain" description="Homeobox" evidence="8">
    <location>
        <begin position="180"/>
        <end position="240"/>
    </location>
</feature>
<evidence type="ECO:0000313" key="9">
    <source>
        <dbReference type="EMBL" id="CAG2201191.1"/>
    </source>
</evidence>
<keyword evidence="10" id="KW-1185">Reference proteome</keyword>
<evidence type="ECO:0000259" key="8">
    <source>
        <dbReference type="PROSITE" id="PS50071"/>
    </source>
</evidence>
<feature type="DNA-binding region" description="Homeobox" evidence="5">
    <location>
        <begin position="182"/>
        <end position="241"/>
    </location>
</feature>
<dbReference type="InterPro" id="IPR050394">
    <property type="entry name" value="Homeobox_NK-like"/>
</dbReference>
<dbReference type="GO" id="GO:0000981">
    <property type="term" value="F:DNA-binding transcription factor activity, RNA polymerase II-specific"/>
    <property type="evidence" value="ECO:0007669"/>
    <property type="project" value="InterPro"/>
</dbReference>
<evidence type="ECO:0000256" key="7">
    <source>
        <dbReference type="SAM" id="MobiDB-lite"/>
    </source>
</evidence>
<dbReference type="InterPro" id="IPR017970">
    <property type="entry name" value="Homeobox_CS"/>
</dbReference>
<dbReference type="GO" id="GO:0030154">
    <property type="term" value="P:cell differentiation"/>
    <property type="evidence" value="ECO:0007669"/>
    <property type="project" value="TreeGrafter"/>
</dbReference>
<evidence type="ECO:0000256" key="4">
    <source>
        <dbReference type="ARBA" id="ARBA00023242"/>
    </source>
</evidence>
<dbReference type="CDD" id="cd00086">
    <property type="entry name" value="homeodomain"/>
    <property type="match status" value="1"/>
</dbReference>
<dbReference type="PANTHER" id="PTHR24340:SF37">
    <property type="entry name" value="HOMEOBOX PROTEIN SLOU"/>
    <property type="match status" value="1"/>
</dbReference>
<dbReference type="InterPro" id="IPR009057">
    <property type="entry name" value="Homeodomain-like_sf"/>
</dbReference>
<dbReference type="SMART" id="SM00389">
    <property type="entry name" value="HOX"/>
    <property type="match status" value="1"/>
</dbReference>
<feature type="region of interest" description="Disordered" evidence="7">
    <location>
        <begin position="1"/>
        <end position="74"/>
    </location>
</feature>
<protein>
    <submittedName>
        <fullName evidence="9">NKX1</fullName>
    </submittedName>
</protein>
<organism evidence="9 10">
    <name type="scientific">Mytilus edulis</name>
    <name type="common">Blue mussel</name>
    <dbReference type="NCBI Taxonomy" id="6550"/>
    <lineage>
        <taxon>Eukaryota</taxon>
        <taxon>Metazoa</taxon>
        <taxon>Spiralia</taxon>
        <taxon>Lophotrochozoa</taxon>
        <taxon>Mollusca</taxon>
        <taxon>Bivalvia</taxon>
        <taxon>Autobranchia</taxon>
        <taxon>Pteriomorphia</taxon>
        <taxon>Mytilida</taxon>
        <taxon>Mytiloidea</taxon>
        <taxon>Mytilidae</taxon>
        <taxon>Mytilinae</taxon>
        <taxon>Mytilus</taxon>
    </lineage>
</organism>
<dbReference type="InterPro" id="IPR001356">
    <property type="entry name" value="HD"/>
</dbReference>
<dbReference type="OrthoDB" id="6159439at2759"/>
<dbReference type="FunFam" id="1.10.10.60:FF:000836">
    <property type="match status" value="1"/>
</dbReference>
<evidence type="ECO:0000256" key="2">
    <source>
        <dbReference type="ARBA" id="ARBA00023125"/>
    </source>
</evidence>
<accession>A0A8S3QZB9</accession>
<keyword evidence="4 5" id="KW-0539">Nucleus</keyword>
<feature type="compositionally biased region" description="Polar residues" evidence="7">
    <location>
        <begin position="1"/>
        <end position="35"/>
    </location>
</feature>
<dbReference type="EMBL" id="CAJPWZ010000836">
    <property type="protein sequence ID" value="CAG2201191.1"/>
    <property type="molecule type" value="Genomic_DNA"/>
</dbReference>
<dbReference type="GO" id="GO:0000978">
    <property type="term" value="F:RNA polymerase II cis-regulatory region sequence-specific DNA binding"/>
    <property type="evidence" value="ECO:0007669"/>
    <property type="project" value="TreeGrafter"/>
</dbReference>
<comment type="caution">
    <text evidence="9">The sequence shown here is derived from an EMBL/GenBank/DDBJ whole genome shotgun (WGS) entry which is preliminary data.</text>
</comment>
<evidence type="ECO:0000256" key="6">
    <source>
        <dbReference type="RuleBase" id="RU000682"/>
    </source>
</evidence>
<evidence type="ECO:0000256" key="1">
    <source>
        <dbReference type="ARBA" id="ARBA00004123"/>
    </source>
</evidence>
<keyword evidence="3 5" id="KW-0371">Homeobox</keyword>
<evidence type="ECO:0000256" key="5">
    <source>
        <dbReference type="PROSITE-ProRule" id="PRU00108"/>
    </source>
</evidence>
<dbReference type="AlphaFoldDB" id="A0A8S3QZB9"/>
<name>A0A8S3QZB9_MYTED</name>
<gene>
    <name evidence="9" type="ORF">MEDL_15821</name>
</gene>
<dbReference type="PANTHER" id="PTHR24340">
    <property type="entry name" value="HOMEOBOX PROTEIN NKX"/>
    <property type="match status" value="1"/>
</dbReference>
<dbReference type="SUPFAM" id="SSF46689">
    <property type="entry name" value="Homeodomain-like"/>
    <property type="match status" value="1"/>
</dbReference>
<sequence length="312" mass="35457">MENDNGSPLTSGSVVISASNTETNTGIDSQKSSSGETKRKLIEKQTVQNKHQRLPDREDLENEEDEQNRVNTTSFSVMDILDPGKFTGTNHSNKVLWKRWNDSQWQRLKTDSDDHHISGPRDDECATDLSKKLDRCEDDELDNNNSSLEETDHIHDFNEIEMDETGDEKRCQSVDSFKSGKPRRARTAFTYEQLVALENKFKTTRYLSVCERLNLALSLNLTETQVKIWFQNRRTKWKKQNPGMDVNSPTVPPSAGSLSGFSSPYASNMLYGQGLHPYLPNPNIVSALGLLRHSAYSGQNHPIYYPYFSQST</sequence>
<dbReference type="PROSITE" id="PS00027">
    <property type="entry name" value="HOMEOBOX_1"/>
    <property type="match status" value="1"/>
</dbReference>
<dbReference type="PRINTS" id="PR00024">
    <property type="entry name" value="HOMEOBOX"/>
</dbReference>
<dbReference type="InterPro" id="IPR020479">
    <property type="entry name" value="HD_metazoa"/>
</dbReference>
<evidence type="ECO:0000313" key="10">
    <source>
        <dbReference type="Proteomes" id="UP000683360"/>
    </source>
</evidence>